<dbReference type="PANTHER" id="PTHR34310">
    <property type="entry name" value="DUF427 DOMAIN PROTEIN (AFU_ORTHOLOGUE AFUA_3G02220)"/>
    <property type="match status" value="1"/>
</dbReference>
<dbReference type="EMBL" id="CP031264">
    <property type="protein sequence ID" value="AXI80460.1"/>
    <property type="molecule type" value="Genomic_DNA"/>
</dbReference>
<protein>
    <submittedName>
        <fullName evidence="2">DUF427 domain-containing protein</fullName>
    </submittedName>
</protein>
<organism evidence="2 3">
    <name type="scientific">Peterkaempfera bronchialis</name>
    <dbReference type="NCBI Taxonomy" id="2126346"/>
    <lineage>
        <taxon>Bacteria</taxon>
        <taxon>Bacillati</taxon>
        <taxon>Actinomycetota</taxon>
        <taxon>Actinomycetes</taxon>
        <taxon>Kitasatosporales</taxon>
        <taxon>Streptomycetaceae</taxon>
        <taxon>Peterkaempfera</taxon>
    </lineage>
</organism>
<dbReference type="Pfam" id="PF04248">
    <property type="entry name" value="NTP_transf_9"/>
    <property type="match status" value="2"/>
</dbReference>
<dbReference type="KEGG" id="stri:C7M71_026710"/>
<dbReference type="Gene3D" id="2.170.150.40">
    <property type="entry name" value="Domain of unknown function (DUF427)"/>
    <property type="match status" value="2"/>
</dbReference>
<proteinExistence type="predicted"/>
<feature type="domain" description="DUF427" evidence="1">
    <location>
        <begin position="18"/>
        <end position="99"/>
    </location>
</feature>
<dbReference type="Proteomes" id="UP000249340">
    <property type="component" value="Chromosome"/>
</dbReference>
<dbReference type="RefSeq" id="WP_111489375.1">
    <property type="nucleotide sequence ID" value="NZ_CP031264.1"/>
</dbReference>
<dbReference type="InterPro" id="IPR007361">
    <property type="entry name" value="DUF427"/>
</dbReference>
<dbReference type="InterPro" id="IPR038694">
    <property type="entry name" value="DUF427_sf"/>
</dbReference>
<feature type="domain" description="DUF427" evidence="1">
    <location>
        <begin position="140"/>
        <end position="231"/>
    </location>
</feature>
<gene>
    <name evidence="2" type="ORF">C7M71_026710</name>
</gene>
<evidence type="ECO:0000259" key="1">
    <source>
        <dbReference type="Pfam" id="PF04248"/>
    </source>
</evidence>
<reference evidence="3" key="1">
    <citation type="submission" date="2018-07" db="EMBL/GenBank/DDBJ databases">
        <title>Streptacidiphilus bronchialis DSM 106435 chromosome.</title>
        <authorList>
            <person name="Batra D."/>
            <person name="Gulvik C.A."/>
        </authorList>
    </citation>
    <scope>NUCLEOTIDE SEQUENCE [LARGE SCALE GENOMIC DNA]</scope>
    <source>
        <strain evidence="3">DSM 106435</strain>
    </source>
</reference>
<evidence type="ECO:0000313" key="2">
    <source>
        <dbReference type="EMBL" id="AXI80460.1"/>
    </source>
</evidence>
<sequence length="239" mass="26906">MATEPAQRLRIEAGSKRVRAFLGGHPVADTLHPVLVWEVPYYPAYYFPLADVRAELLEPTGRTAADPGLGDGRLFTVRAGGRTAPDAARRYQDSPVEALRELVRLDWDAMDAWFEEDEEVFTHPRSPYTRVDILPSSRRVRVEIEGTQVAESRSPRVLFETGLPPRFYLPKTDVRLDLLEPSDTVSHCPYKGRADHLSARIGGRLLPDVAWTYPTPLPESARIAGLVCFYDTRAEIHLD</sequence>
<dbReference type="OrthoDB" id="285364at2"/>
<dbReference type="PANTHER" id="PTHR34310:SF9">
    <property type="entry name" value="BLR5716 PROTEIN"/>
    <property type="match status" value="1"/>
</dbReference>
<keyword evidence="3" id="KW-1185">Reference proteome</keyword>
<accession>A0A345T3A5</accession>
<name>A0A345T3A5_9ACTN</name>
<dbReference type="AlphaFoldDB" id="A0A345T3A5"/>
<evidence type="ECO:0000313" key="3">
    <source>
        <dbReference type="Proteomes" id="UP000249340"/>
    </source>
</evidence>